<sequence>MAPSLQRGMHCVVKRSEQLAPTPRFTQSTLSSRSLTQLCASLTSFTTTLCQSSHFLHHNSVPVVSLPSPQLCASRLTSFTTTLCQSSHFLHHNRHKENSLVFG</sequence>
<organism evidence="1 2">
    <name type="scientific">Littorina saxatilis</name>
    <dbReference type="NCBI Taxonomy" id="31220"/>
    <lineage>
        <taxon>Eukaryota</taxon>
        <taxon>Metazoa</taxon>
        <taxon>Spiralia</taxon>
        <taxon>Lophotrochozoa</taxon>
        <taxon>Mollusca</taxon>
        <taxon>Gastropoda</taxon>
        <taxon>Caenogastropoda</taxon>
        <taxon>Littorinimorpha</taxon>
        <taxon>Littorinoidea</taxon>
        <taxon>Littorinidae</taxon>
        <taxon>Littorina</taxon>
    </lineage>
</organism>
<gene>
    <name evidence="1" type="ORF">V1264_024711</name>
</gene>
<proteinExistence type="predicted"/>
<dbReference type="AlphaFoldDB" id="A0AAN9AMK2"/>
<evidence type="ECO:0000313" key="2">
    <source>
        <dbReference type="Proteomes" id="UP001374579"/>
    </source>
</evidence>
<protein>
    <submittedName>
        <fullName evidence="1">Uncharacterized protein</fullName>
    </submittedName>
</protein>
<keyword evidence="2" id="KW-1185">Reference proteome</keyword>
<dbReference type="Proteomes" id="UP001374579">
    <property type="component" value="Unassembled WGS sequence"/>
</dbReference>
<accession>A0AAN9AMK2</accession>
<evidence type="ECO:0000313" key="1">
    <source>
        <dbReference type="EMBL" id="KAK7089670.1"/>
    </source>
</evidence>
<dbReference type="EMBL" id="JBAMIC010000874">
    <property type="protein sequence ID" value="KAK7089670.1"/>
    <property type="molecule type" value="Genomic_DNA"/>
</dbReference>
<comment type="caution">
    <text evidence="1">The sequence shown here is derived from an EMBL/GenBank/DDBJ whole genome shotgun (WGS) entry which is preliminary data.</text>
</comment>
<reference evidence="1 2" key="1">
    <citation type="submission" date="2024-02" db="EMBL/GenBank/DDBJ databases">
        <title>Chromosome-scale genome assembly of the rough periwinkle Littorina saxatilis.</title>
        <authorList>
            <person name="De Jode A."/>
            <person name="Faria R."/>
            <person name="Formenti G."/>
            <person name="Sims Y."/>
            <person name="Smith T.P."/>
            <person name="Tracey A."/>
            <person name="Wood J.M.D."/>
            <person name="Zagrodzka Z.B."/>
            <person name="Johannesson K."/>
            <person name="Butlin R.K."/>
            <person name="Leder E.H."/>
        </authorList>
    </citation>
    <scope>NUCLEOTIDE SEQUENCE [LARGE SCALE GENOMIC DNA]</scope>
    <source>
        <strain evidence="1">Snail1</strain>
        <tissue evidence="1">Muscle</tissue>
    </source>
</reference>
<name>A0AAN9AMK2_9CAEN</name>